<name>A0A169N5E2_STRLU</name>
<dbReference type="EMBL" id="AP017424">
    <property type="protein sequence ID" value="BAU81922.1"/>
    <property type="molecule type" value="Genomic_DNA"/>
</dbReference>
<evidence type="ECO:0000313" key="3">
    <source>
        <dbReference type="Proteomes" id="UP000217676"/>
    </source>
</evidence>
<evidence type="ECO:0000256" key="1">
    <source>
        <dbReference type="SAM" id="MobiDB-lite"/>
    </source>
</evidence>
<organism evidence="2 3">
    <name type="scientific">Streptomyces laurentii</name>
    <dbReference type="NCBI Taxonomy" id="39478"/>
    <lineage>
        <taxon>Bacteria</taxon>
        <taxon>Bacillati</taxon>
        <taxon>Actinomycetota</taxon>
        <taxon>Actinomycetes</taxon>
        <taxon>Kitasatosporales</taxon>
        <taxon>Streptomycetaceae</taxon>
        <taxon>Streptomyces</taxon>
    </lineage>
</organism>
<evidence type="ECO:0000313" key="2">
    <source>
        <dbReference type="EMBL" id="BAU81922.1"/>
    </source>
</evidence>
<proteinExistence type="predicted"/>
<reference evidence="2 3" key="1">
    <citation type="journal article" date="2016" name="Genome Announc.">
        <title>Complete Genome Sequence of Thiostrepton-Producing Streptomyces laurentii ATCC 31255.</title>
        <authorList>
            <person name="Doi K."/>
            <person name="Fujino Y."/>
            <person name="Nagayoshi Y."/>
            <person name="Ohshima T."/>
            <person name="Ogata S."/>
        </authorList>
    </citation>
    <scope>NUCLEOTIDE SEQUENCE [LARGE SCALE GENOMIC DNA]</scope>
    <source>
        <strain evidence="2 3">ATCC 31255</strain>
    </source>
</reference>
<protein>
    <submittedName>
        <fullName evidence="2">Uncharacterized protein</fullName>
    </submittedName>
</protein>
<gene>
    <name evidence="2" type="ORF">SLA_0971</name>
</gene>
<dbReference type="KEGG" id="slau:SLA_0971"/>
<keyword evidence="3" id="KW-1185">Reference proteome</keyword>
<dbReference type="Proteomes" id="UP000217676">
    <property type="component" value="Chromosome"/>
</dbReference>
<feature type="region of interest" description="Disordered" evidence="1">
    <location>
        <begin position="1"/>
        <end position="38"/>
    </location>
</feature>
<accession>A0A169N5E2</accession>
<dbReference type="AlphaFoldDB" id="A0A169N5E2"/>
<sequence length="635" mass="70441">MSDQQYTGVNTGGGAAHTGSGDQHNHFTFHLPKDPGPEPFRPLAEDHLRWLEPRFVWPARMPDAITRLRARGTLLVDGAPGSGRNATARMLLHRLGGPRAPRQLLAEDDKARLDLQDDQVSEGDRLLLDLADADEQTWNKVHGKLPSLHHTVRLRGAHLVVVLPHGIRHPSNELEAHRFTVLRPDATTVLTRALRAEEDPVVQSPDELPADIREYVATGPPLRDVARLAGLIAESRRVKPRDGLKQWCADALTSLRELRAEVARRLITLEDGAQRALLLAVAMMHGRRTGAVHAVEDLLLYTLRHPADERPLLDWEDLSQRVKAIGASIRPDDTVVFDLPGYAAAVRTHFWTHRPGLWGHFRRWVDRAVCSEALDTQDRDALVAGYAEQALRTGQSQRLLDQARQWTEDGSPSLVQAAVQALGLGLSDPHAGREFRHQAYVWSTDAKIPTGLVRALVAVSADVIAVSHPDQALVRLHHLARQAGPGNREASERLLSLAFSDERLHLKLLSRLERDLDRHDWPADVRLFHSAAAPDRVTVFLGRPADRELLVSGWRALFTRGEPSQWLPQVHPWLAAAGPDRVHGGLLLDVLVDAATPSPAVLARLYQASRRYPCNAPLRRRIDAAQGIGPVTNPF</sequence>